<dbReference type="EMBL" id="CCYD01000291">
    <property type="protein sequence ID" value="CEG37919.1"/>
    <property type="molecule type" value="Genomic_DNA"/>
</dbReference>
<dbReference type="CDD" id="cd00757">
    <property type="entry name" value="ThiF_MoeB_HesA_family"/>
    <property type="match status" value="1"/>
</dbReference>
<dbReference type="SUPFAM" id="SSF52821">
    <property type="entry name" value="Rhodanese/Cell cycle control phosphatase"/>
    <property type="match status" value="1"/>
</dbReference>
<dbReference type="NCBIfam" id="NF004281">
    <property type="entry name" value="PRK05690.1"/>
    <property type="match status" value="1"/>
</dbReference>
<dbReference type="Gene3D" id="3.40.250.10">
    <property type="entry name" value="Rhodanese-like domain"/>
    <property type="match status" value="1"/>
</dbReference>
<keyword evidence="4" id="KW-0175">Coiled coil</keyword>
<dbReference type="SUPFAM" id="SSF69572">
    <property type="entry name" value="Activating enzymes of the ubiquitin-like proteins"/>
    <property type="match status" value="1"/>
</dbReference>
<feature type="coiled-coil region" evidence="4">
    <location>
        <begin position="42"/>
        <end position="69"/>
    </location>
</feature>
<feature type="domain" description="Rhodanese" evidence="5">
    <location>
        <begin position="408"/>
        <end position="514"/>
    </location>
</feature>
<evidence type="ECO:0000313" key="7">
    <source>
        <dbReference type="Proteomes" id="UP000054928"/>
    </source>
</evidence>
<dbReference type="InterPro" id="IPR045886">
    <property type="entry name" value="ThiF/MoeB/HesA"/>
</dbReference>
<keyword evidence="1 6" id="KW-0808">Transferase</keyword>
<name>A0A0P1AAU3_PLAHL</name>
<dbReference type="PANTHER" id="PTHR10953:SF102">
    <property type="entry name" value="ADENYLYLTRANSFERASE AND SULFURTRANSFERASE MOCS3"/>
    <property type="match status" value="1"/>
</dbReference>
<keyword evidence="3" id="KW-0067">ATP-binding</keyword>
<dbReference type="OrthoDB" id="10261062at2759"/>
<dbReference type="OMA" id="IPDVGMD"/>
<dbReference type="InterPro" id="IPR036873">
    <property type="entry name" value="Rhodanese-like_dom_sf"/>
</dbReference>
<proteinExistence type="predicted"/>
<accession>A0A0P1AAU3</accession>
<organism evidence="6 7">
    <name type="scientific">Plasmopara halstedii</name>
    <name type="common">Downy mildew of sunflower</name>
    <dbReference type="NCBI Taxonomy" id="4781"/>
    <lineage>
        <taxon>Eukaryota</taxon>
        <taxon>Sar</taxon>
        <taxon>Stramenopiles</taxon>
        <taxon>Oomycota</taxon>
        <taxon>Peronosporomycetes</taxon>
        <taxon>Peronosporales</taxon>
        <taxon>Peronosporaceae</taxon>
        <taxon>Plasmopara</taxon>
    </lineage>
</organism>
<keyword evidence="7" id="KW-1185">Reference proteome</keyword>
<keyword evidence="2" id="KW-0547">Nucleotide-binding</keyword>
<dbReference type="GeneID" id="36401021"/>
<protein>
    <submittedName>
        <fullName evidence="6">Adenylyltransferase and sulfurtransferase mocs3-like</fullName>
    </submittedName>
</protein>
<dbReference type="GO" id="GO:0042292">
    <property type="term" value="F:URM1 activating enzyme activity"/>
    <property type="evidence" value="ECO:0007669"/>
    <property type="project" value="TreeGrafter"/>
</dbReference>
<dbReference type="STRING" id="4781.A0A0P1AAU3"/>
<keyword evidence="6" id="KW-0548">Nucleotidyltransferase</keyword>
<reference evidence="7" key="1">
    <citation type="submission" date="2014-09" db="EMBL/GenBank/DDBJ databases">
        <authorList>
            <person name="Sharma Rahul"/>
            <person name="Thines Marco"/>
        </authorList>
    </citation>
    <scope>NUCLEOTIDE SEQUENCE [LARGE SCALE GENOMIC DNA]</scope>
</reference>
<evidence type="ECO:0000313" key="6">
    <source>
        <dbReference type="EMBL" id="CEG37919.1"/>
    </source>
</evidence>
<evidence type="ECO:0000259" key="5">
    <source>
        <dbReference type="PROSITE" id="PS50206"/>
    </source>
</evidence>
<dbReference type="PANTHER" id="PTHR10953">
    <property type="entry name" value="UBIQUITIN-ACTIVATING ENZYME E1"/>
    <property type="match status" value="1"/>
</dbReference>
<dbReference type="InterPro" id="IPR000594">
    <property type="entry name" value="ThiF_NAD_FAD-bd"/>
</dbReference>
<dbReference type="FunFam" id="3.40.50.720:FF:000033">
    <property type="entry name" value="Adenylyltransferase and sulfurtransferase MOCS3"/>
    <property type="match status" value="1"/>
</dbReference>
<dbReference type="Pfam" id="PF00581">
    <property type="entry name" value="Rhodanese"/>
    <property type="match status" value="1"/>
</dbReference>
<dbReference type="GO" id="GO:0005524">
    <property type="term" value="F:ATP binding"/>
    <property type="evidence" value="ECO:0007669"/>
    <property type="project" value="UniProtKB-KW"/>
</dbReference>
<evidence type="ECO:0000256" key="4">
    <source>
        <dbReference type="SAM" id="Coils"/>
    </source>
</evidence>
<dbReference type="Gene3D" id="3.40.50.720">
    <property type="entry name" value="NAD(P)-binding Rossmann-like Domain"/>
    <property type="match status" value="1"/>
</dbReference>
<sequence length="518" mass="57004">MLAKASKEACFFSLTLIVLQISNPSVKLTVFQSMAATTCPRCLNLEIELDNLQTKIDQLRAEYDLCGRSHLPTVKDQVVTNEEIIAHSSIYSPFSRLELKRYGRQMLVKEFGVKAQLKLRAAKILLIGVGGLGSPVALYLAAMGVGTLAVVDDDHVDQSNLHRQILYDNQDAKELKKKVESAKRRLQKVNPLVQCVAYAVRFTAYNALKLVGDYDVVVDASDNVRTRYLANDACARQHIPLVSGSALGLEGQVTVFTYKNDANATGCYRCLYPTPPQISMSCAENGVIGVVPGIIGCIQAMETVKILTGVGIPLDGVQCFYDAYNGLFRHLKIGKQRNPDCLSCGRSVTEGRKDEWVVPLSLPFENNCMNKSSRDADLDPKFQISVKEFAKIRKDAYGASDGGTKKVKSAEYALLDTRASVQFKMVHFPEAVNIPASQLINTDPIGIIASLHGVPLSAITKQSSNLMYRTFVICRRGVDSVKVTQWLVNHGILNVFNIEGGYTEYAKEGGVDPEFPMY</sequence>
<dbReference type="Proteomes" id="UP000054928">
    <property type="component" value="Unassembled WGS sequence"/>
</dbReference>
<evidence type="ECO:0000256" key="2">
    <source>
        <dbReference type="ARBA" id="ARBA00022741"/>
    </source>
</evidence>
<dbReference type="PROSITE" id="PS50206">
    <property type="entry name" value="RHODANESE_3"/>
    <property type="match status" value="1"/>
</dbReference>
<dbReference type="GO" id="GO:0005737">
    <property type="term" value="C:cytoplasm"/>
    <property type="evidence" value="ECO:0007669"/>
    <property type="project" value="TreeGrafter"/>
</dbReference>
<dbReference type="InterPro" id="IPR035985">
    <property type="entry name" value="Ubiquitin-activating_enz"/>
</dbReference>
<dbReference type="GO" id="GO:0016779">
    <property type="term" value="F:nucleotidyltransferase activity"/>
    <property type="evidence" value="ECO:0007669"/>
    <property type="project" value="UniProtKB-KW"/>
</dbReference>
<dbReference type="RefSeq" id="XP_024574288.1">
    <property type="nucleotide sequence ID" value="XM_024723297.1"/>
</dbReference>
<evidence type="ECO:0000256" key="1">
    <source>
        <dbReference type="ARBA" id="ARBA00022679"/>
    </source>
</evidence>
<dbReference type="InterPro" id="IPR001763">
    <property type="entry name" value="Rhodanese-like_dom"/>
</dbReference>
<dbReference type="AlphaFoldDB" id="A0A0P1AAU3"/>
<dbReference type="Pfam" id="PF00899">
    <property type="entry name" value="ThiF"/>
    <property type="match status" value="1"/>
</dbReference>
<dbReference type="GO" id="GO:0004792">
    <property type="term" value="F:thiosulfate-cyanide sulfurtransferase activity"/>
    <property type="evidence" value="ECO:0007669"/>
    <property type="project" value="TreeGrafter"/>
</dbReference>
<dbReference type="SMART" id="SM00450">
    <property type="entry name" value="RHOD"/>
    <property type="match status" value="1"/>
</dbReference>
<evidence type="ECO:0000256" key="3">
    <source>
        <dbReference type="ARBA" id="ARBA00022840"/>
    </source>
</evidence>